<dbReference type="PANTHER" id="PTHR20836">
    <property type="entry name" value="DIHYDRODIPICOLINATE REDUCTASE"/>
    <property type="match status" value="1"/>
</dbReference>
<dbReference type="InterPro" id="IPR001099">
    <property type="entry name" value="Chalcone/stilbene_synt_N"/>
</dbReference>
<feature type="region of interest" description="Disordered" evidence="1">
    <location>
        <begin position="1"/>
        <end position="26"/>
    </location>
</feature>
<proteinExistence type="predicted"/>
<comment type="caution">
    <text evidence="3">The sequence shown here is derived from an EMBL/GenBank/DDBJ whole genome shotgun (WGS) entry which is preliminary data.</text>
</comment>
<dbReference type="GO" id="GO:0009089">
    <property type="term" value="P:lysine biosynthetic process via diaminopimelate"/>
    <property type="evidence" value="ECO:0007669"/>
    <property type="project" value="InterPro"/>
</dbReference>
<name>A0A2U1L1V2_ARTAN</name>
<dbReference type="PANTHER" id="PTHR20836:SF0">
    <property type="entry name" value="4-HYDROXY-TETRAHYDRODIPICOLINATE REDUCTASE 1, CHLOROPLASTIC-RELATED"/>
    <property type="match status" value="1"/>
</dbReference>
<dbReference type="GO" id="GO:0016746">
    <property type="term" value="F:acyltransferase activity"/>
    <property type="evidence" value="ECO:0007669"/>
    <property type="project" value="InterPro"/>
</dbReference>
<dbReference type="InterPro" id="IPR023940">
    <property type="entry name" value="DHDPR_bac"/>
</dbReference>
<sequence length="268" mass="29385">MSRPAVHPVEVPPLIDGRNEVAPPRRARMKDVQCMTASFGVPKDAGKTLEVGGKNIQVYGPSDRETTLPSIVERYPNLILVDFTVPNAVNGCGVLGSHGYYFQAISWSILRIYSKDSNHGTKLWEFSTVIALDIPVAVGTAAMTSRVADMDHGRPRREGRGNMGATAVTTTSCRLMLSMKVVATYCVVKFGVLLLLERGGQSTADVLCQIRKAQRAQGPATIFAVGTATQSNIVFIKQSTLITFEFRVTKSEHMVEVKEKFKRICRHS</sequence>
<dbReference type="GO" id="GO:0019877">
    <property type="term" value="P:diaminopimelate biosynthetic process"/>
    <property type="evidence" value="ECO:0007669"/>
    <property type="project" value="TreeGrafter"/>
</dbReference>
<organism evidence="3 4">
    <name type="scientific">Artemisia annua</name>
    <name type="common">Sweet wormwood</name>
    <dbReference type="NCBI Taxonomy" id="35608"/>
    <lineage>
        <taxon>Eukaryota</taxon>
        <taxon>Viridiplantae</taxon>
        <taxon>Streptophyta</taxon>
        <taxon>Embryophyta</taxon>
        <taxon>Tracheophyta</taxon>
        <taxon>Spermatophyta</taxon>
        <taxon>Magnoliopsida</taxon>
        <taxon>eudicotyledons</taxon>
        <taxon>Gunneridae</taxon>
        <taxon>Pentapetalae</taxon>
        <taxon>asterids</taxon>
        <taxon>campanulids</taxon>
        <taxon>Asterales</taxon>
        <taxon>Asteraceae</taxon>
        <taxon>Asteroideae</taxon>
        <taxon>Anthemideae</taxon>
        <taxon>Artemisiinae</taxon>
        <taxon>Artemisia</taxon>
    </lineage>
</organism>
<dbReference type="STRING" id="35608.A0A2U1L1V2"/>
<evidence type="ECO:0000313" key="3">
    <source>
        <dbReference type="EMBL" id="PWA42992.1"/>
    </source>
</evidence>
<dbReference type="Proteomes" id="UP000245207">
    <property type="component" value="Unassembled WGS sequence"/>
</dbReference>
<dbReference type="GO" id="GO:0008839">
    <property type="term" value="F:4-hydroxy-tetrahydrodipicolinate reductase"/>
    <property type="evidence" value="ECO:0007669"/>
    <property type="project" value="InterPro"/>
</dbReference>
<evidence type="ECO:0000313" key="4">
    <source>
        <dbReference type="Proteomes" id="UP000245207"/>
    </source>
</evidence>
<feature type="domain" description="Chalcone/stilbene synthase N-terminal" evidence="2">
    <location>
        <begin position="209"/>
        <end position="267"/>
    </location>
</feature>
<keyword evidence="4" id="KW-1185">Reference proteome</keyword>
<accession>A0A2U1L1V2</accession>
<protein>
    <submittedName>
        <fullName evidence="3">Dihydrodipicolinate reductase, bacterial/plant</fullName>
    </submittedName>
</protein>
<dbReference type="Gene3D" id="3.40.47.10">
    <property type="match status" value="1"/>
</dbReference>
<gene>
    <name evidence="3" type="ORF">CTI12_AA540040</name>
</gene>
<dbReference type="EMBL" id="PKPP01012072">
    <property type="protein sequence ID" value="PWA42992.1"/>
    <property type="molecule type" value="Genomic_DNA"/>
</dbReference>
<evidence type="ECO:0000256" key="1">
    <source>
        <dbReference type="SAM" id="MobiDB-lite"/>
    </source>
</evidence>
<dbReference type="AlphaFoldDB" id="A0A2U1L1V2"/>
<dbReference type="GO" id="GO:0009570">
    <property type="term" value="C:chloroplast stroma"/>
    <property type="evidence" value="ECO:0007669"/>
    <property type="project" value="TreeGrafter"/>
</dbReference>
<dbReference type="Pfam" id="PF00195">
    <property type="entry name" value="Chal_sti_synt_N"/>
    <property type="match status" value="1"/>
</dbReference>
<reference evidence="3 4" key="1">
    <citation type="journal article" date="2018" name="Mol. Plant">
        <title>The genome of Artemisia annua provides insight into the evolution of Asteraceae family and artemisinin biosynthesis.</title>
        <authorList>
            <person name="Shen Q."/>
            <person name="Zhang L."/>
            <person name="Liao Z."/>
            <person name="Wang S."/>
            <person name="Yan T."/>
            <person name="Shi P."/>
            <person name="Liu M."/>
            <person name="Fu X."/>
            <person name="Pan Q."/>
            <person name="Wang Y."/>
            <person name="Lv Z."/>
            <person name="Lu X."/>
            <person name="Zhang F."/>
            <person name="Jiang W."/>
            <person name="Ma Y."/>
            <person name="Chen M."/>
            <person name="Hao X."/>
            <person name="Li L."/>
            <person name="Tang Y."/>
            <person name="Lv G."/>
            <person name="Zhou Y."/>
            <person name="Sun X."/>
            <person name="Brodelius P.E."/>
            <person name="Rose J.K.C."/>
            <person name="Tang K."/>
        </authorList>
    </citation>
    <scope>NUCLEOTIDE SEQUENCE [LARGE SCALE GENOMIC DNA]</scope>
    <source>
        <strain evidence="4">cv. Huhao1</strain>
        <tissue evidence="3">Leaf</tissue>
    </source>
</reference>
<dbReference type="InterPro" id="IPR016039">
    <property type="entry name" value="Thiolase-like"/>
</dbReference>
<evidence type="ECO:0000259" key="2">
    <source>
        <dbReference type="Pfam" id="PF00195"/>
    </source>
</evidence>